<sequence>MSNITAPILSNLFTFGPIIVLFYLMNFSEKRRTESEPQKGQSLAVVLYVCLIIVFGLFILIGLANHLLSTIPTNGLEGLLPLSPLDQKSLKIIGLGLWIPSLIAIIVLIPAVRRGIAHLIPIDPTRRVHAISLSLSLLVFIQLFTTLGIGLDILSETEQSQSLNDTLATIWSQDLLLVLLGFIGVGWLTHRNGKEALARLGIVKPTWKLILLGIIFGVVFSYIAQLLELIAVQLGFTGDPDVNKLTEKWLGSLFTSTFGVITLGVAAALGEETIFRGAMQPRFGIILTAILFTFTHANYGFSLSAVIVLIFAFVLGFLRQRFNTTFTMIVHATYNMSLVVLPTLNL</sequence>
<keyword evidence="4" id="KW-1185">Reference proteome</keyword>
<dbReference type="EMBL" id="QJKK01000006">
    <property type="protein sequence ID" value="RAL23332.1"/>
    <property type="molecule type" value="Genomic_DNA"/>
</dbReference>
<gene>
    <name evidence="3" type="ORF">DL897_11600</name>
</gene>
<evidence type="ECO:0000259" key="2">
    <source>
        <dbReference type="Pfam" id="PF02517"/>
    </source>
</evidence>
<evidence type="ECO:0000256" key="1">
    <source>
        <dbReference type="SAM" id="Phobius"/>
    </source>
</evidence>
<reference evidence="3" key="1">
    <citation type="submission" date="2018-06" db="EMBL/GenBank/DDBJ databases">
        <title>Thermoflavimicrobium daqus sp. nov., a thermophilic microbe isolated from Moutai-flavour Daqu.</title>
        <authorList>
            <person name="Wang X."/>
            <person name="Zhou H."/>
        </authorList>
    </citation>
    <scope>NUCLEOTIDE SEQUENCE [LARGE SCALE GENOMIC DNA]</scope>
    <source>
        <strain evidence="3">FBKL4.011</strain>
    </source>
</reference>
<feature type="transmembrane region" description="Helical" evidence="1">
    <location>
        <begin position="45"/>
        <end position="69"/>
    </location>
</feature>
<dbReference type="Proteomes" id="UP000251213">
    <property type="component" value="Unassembled WGS sequence"/>
</dbReference>
<keyword evidence="1" id="KW-0812">Transmembrane</keyword>
<feature type="transmembrane region" description="Helical" evidence="1">
    <location>
        <begin position="209"/>
        <end position="237"/>
    </location>
</feature>
<dbReference type="GO" id="GO:0080120">
    <property type="term" value="P:CAAX-box protein maturation"/>
    <property type="evidence" value="ECO:0007669"/>
    <property type="project" value="UniProtKB-ARBA"/>
</dbReference>
<feature type="transmembrane region" description="Helical" evidence="1">
    <location>
        <begin position="6"/>
        <end position="24"/>
    </location>
</feature>
<evidence type="ECO:0000313" key="4">
    <source>
        <dbReference type="Proteomes" id="UP000251213"/>
    </source>
</evidence>
<feature type="transmembrane region" description="Helical" evidence="1">
    <location>
        <begin position="277"/>
        <end position="294"/>
    </location>
</feature>
<dbReference type="Pfam" id="PF02517">
    <property type="entry name" value="Rce1-like"/>
    <property type="match status" value="1"/>
</dbReference>
<name>A0A364K3C3_9BACL</name>
<dbReference type="InterPro" id="IPR003675">
    <property type="entry name" value="Rce1/LyrA-like_dom"/>
</dbReference>
<evidence type="ECO:0000313" key="3">
    <source>
        <dbReference type="EMBL" id="RAL23332.1"/>
    </source>
</evidence>
<comment type="caution">
    <text evidence="3">The sequence shown here is derived from an EMBL/GenBank/DDBJ whole genome shotgun (WGS) entry which is preliminary data.</text>
</comment>
<keyword evidence="1" id="KW-0472">Membrane</keyword>
<feature type="transmembrane region" description="Helical" evidence="1">
    <location>
        <begin position="249"/>
        <end position="270"/>
    </location>
</feature>
<feature type="transmembrane region" description="Helical" evidence="1">
    <location>
        <begin position="170"/>
        <end position="188"/>
    </location>
</feature>
<feature type="domain" description="CAAX prenyl protease 2/Lysostaphin resistance protein A-like" evidence="2">
    <location>
        <begin position="257"/>
        <end position="336"/>
    </location>
</feature>
<dbReference type="OrthoDB" id="2986398at2"/>
<feature type="transmembrane region" description="Helical" evidence="1">
    <location>
        <begin position="130"/>
        <end position="150"/>
    </location>
</feature>
<reference evidence="3" key="2">
    <citation type="submission" date="2018-06" db="EMBL/GenBank/DDBJ databases">
        <authorList>
            <person name="Zhirakovskaya E."/>
        </authorList>
    </citation>
    <scope>NUCLEOTIDE SEQUENCE [LARGE SCALE GENOMIC DNA]</scope>
    <source>
        <strain evidence="3">FBKL4.011</strain>
    </source>
</reference>
<feature type="transmembrane region" description="Helical" evidence="1">
    <location>
        <begin position="89"/>
        <end position="109"/>
    </location>
</feature>
<protein>
    <recommendedName>
        <fullName evidence="2">CAAX prenyl protease 2/Lysostaphin resistance protein A-like domain-containing protein</fullName>
    </recommendedName>
</protein>
<dbReference type="GO" id="GO:0004175">
    <property type="term" value="F:endopeptidase activity"/>
    <property type="evidence" value="ECO:0007669"/>
    <property type="project" value="UniProtKB-ARBA"/>
</dbReference>
<accession>A0A364K3C3</accession>
<organism evidence="3 4">
    <name type="scientific">Thermoflavimicrobium daqui</name>
    <dbReference type="NCBI Taxonomy" id="2137476"/>
    <lineage>
        <taxon>Bacteria</taxon>
        <taxon>Bacillati</taxon>
        <taxon>Bacillota</taxon>
        <taxon>Bacilli</taxon>
        <taxon>Bacillales</taxon>
        <taxon>Thermoactinomycetaceae</taxon>
        <taxon>Thermoflavimicrobium</taxon>
    </lineage>
</organism>
<keyword evidence="1" id="KW-1133">Transmembrane helix</keyword>
<proteinExistence type="predicted"/>
<feature type="transmembrane region" description="Helical" evidence="1">
    <location>
        <begin position="300"/>
        <end position="318"/>
    </location>
</feature>
<dbReference type="RefSeq" id="WP_113659317.1">
    <property type="nucleotide sequence ID" value="NZ_KZ845668.1"/>
</dbReference>
<dbReference type="AlphaFoldDB" id="A0A364K3C3"/>